<feature type="compositionally biased region" description="Polar residues" evidence="1">
    <location>
        <begin position="1"/>
        <end position="11"/>
    </location>
</feature>
<evidence type="ECO:0000313" key="3">
    <source>
        <dbReference type="EMBL" id="GFR31110.1"/>
    </source>
</evidence>
<keyword evidence="2" id="KW-0812">Transmembrane</keyword>
<keyword evidence="4" id="KW-1185">Reference proteome</keyword>
<accession>A0A8X6JDA9</accession>
<evidence type="ECO:0000256" key="1">
    <source>
        <dbReference type="SAM" id="MobiDB-lite"/>
    </source>
</evidence>
<reference evidence="3" key="1">
    <citation type="submission" date="2020-07" db="EMBL/GenBank/DDBJ databases">
        <title>Multicomponent nature underlies the extraordinary mechanical properties of spider dragline silk.</title>
        <authorList>
            <person name="Kono N."/>
            <person name="Nakamura H."/>
            <person name="Mori M."/>
            <person name="Yoshida Y."/>
            <person name="Ohtoshi R."/>
            <person name="Malay A.D."/>
            <person name="Moran D.A.P."/>
            <person name="Tomita M."/>
            <person name="Numata K."/>
            <person name="Arakawa K."/>
        </authorList>
    </citation>
    <scope>NUCLEOTIDE SEQUENCE</scope>
</reference>
<organism evidence="3 4">
    <name type="scientific">Trichonephila clavata</name>
    <name type="common">Joro spider</name>
    <name type="synonym">Nephila clavata</name>
    <dbReference type="NCBI Taxonomy" id="2740835"/>
    <lineage>
        <taxon>Eukaryota</taxon>
        <taxon>Metazoa</taxon>
        <taxon>Ecdysozoa</taxon>
        <taxon>Arthropoda</taxon>
        <taxon>Chelicerata</taxon>
        <taxon>Arachnida</taxon>
        <taxon>Araneae</taxon>
        <taxon>Araneomorphae</taxon>
        <taxon>Entelegynae</taxon>
        <taxon>Araneoidea</taxon>
        <taxon>Nephilidae</taxon>
        <taxon>Trichonephila</taxon>
    </lineage>
</organism>
<feature type="transmembrane region" description="Helical" evidence="2">
    <location>
        <begin position="66"/>
        <end position="87"/>
    </location>
</feature>
<feature type="region of interest" description="Disordered" evidence="1">
    <location>
        <begin position="1"/>
        <end position="21"/>
    </location>
</feature>
<name>A0A8X6JDA9_TRICU</name>
<keyword evidence="2" id="KW-1133">Transmembrane helix</keyword>
<evidence type="ECO:0000313" key="4">
    <source>
        <dbReference type="Proteomes" id="UP000887116"/>
    </source>
</evidence>
<proteinExistence type="predicted"/>
<comment type="caution">
    <text evidence="3">The sequence shown here is derived from an EMBL/GenBank/DDBJ whole genome shotgun (WGS) entry which is preliminary data.</text>
</comment>
<gene>
    <name evidence="3" type="ORF">TNCT_333171</name>
</gene>
<evidence type="ECO:0000256" key="2">
    <source>
        <dbReference type="SAM" id="Phobius"/>
    </source>
</evidence>
<dbReference type="EMBL" id="BMAO01039404">
    <property type="protein sequence ID" value="GFR31110.1"/>
    <property type="molecule type" value="Genomic_DNA"/>
</dbReference>
<dbReference type="Proteomes" id="UP000887116">
    <property type="component" value="Unassembled WGS sequence"/>
</dbReference>
<protein>
    <submittedName>
        <fullName evidence="3">Uncharacterized protein</fullName>
    </submittedName>
</protein>
<keyword evidence="2" id="KW-0472">Membrane</keyword>
<dbReference type="OrthoDB" id="10484424at2759"/>
<dbReference type="AlphaFoldDB" id="A0A8X6JDA9"/>
<sequence>MSVDPGTSSKLQPLPHPQSEIADPLGFSAAVKRCESRKATDLASTHTLATCGLALSCRMMTPDDSILGGLFLIALCSLSSVWVYRWAWMETSGSLNYNDKCL</sequence>